<dbReference type="PROSITE" id="PS50850">
    <property type="entry name" value="MFS"/>
    <property type="match status" value="1"/>
</dbReference>
<evidence type="ECO:0000256" key="6">
    <source>
        <dbReference type="SAM" id="Phobius"/>
    </source>
</evidence>
<dbReference type="InterPro" id="IPR020846">
    <property type="entry name" value="MFS_dom"/>
</dbReference>
<protein>
    <recommendedName>
        <fullName evidence="7">Major facilitator superfamily (MFS) profile domain-containing protein</fullName>
    </recommendedName>
</protein>
<feature type="transmembrane region" description="Helical" evidence="6">
    <location>
        <begin position="425"/>
        <end position="447"/>
    </location>
</feature>
<gene>
    <name evidence="8" type="ORF">ECRASSUSDP1_LOCUS8467</name>
</gene>
<dbReference type="InterPro" id="IPR036259">
    <property type="entry name" value="MFS_trans_sf"/>
</dbReference>
<reference evidence="8" key="1">
    <citation type="submission" date="2023-07" db="EMBL/GenBank/DDBJ databases">
        <authorList>
            <consortium name="AG Swart"/>
            <person name="Singh M."/>
            <person name="Singh A."/>
            <person name="Seah K."/>
            <person name="Emmerich C."/>
        </authorList>
    </citation>
    <scope>NUCLEOTIDE SEQUENCE</scope>
    <source>
        <strain evidence="8">DP1</strain>
    </source>
</reference>
<evidence type="ECO:0000256" key="3">
    <source>
        <dbReference type="ARBA" id="ARBA00022692"/>
    </source>
</evidence>
<evidence type="ECO:0000256" key="5">
    <source>
        <dbReference type="ARBA" id="ARBA00023136"/>
    </source>
</evidence>
<dbReference type="GO" id="GO:0022857">
    <property type="term" value="F:transmembrane transporter activity"/>
    <property type="evidence" value="ECO:0007669"/>
    <property type="project" value="InterPro"/>
</dbReference>
<keyword evidence="4 6" id="KW-1133">Transmembrane helix</keyword>
<feature type="transmembrane region" description="Helical" evidence="6">
    <location>
        <begin position="117"/>
        <end position="137"/>
    </location>
</feature>
<dbReference type="PANTHER" id="PTHR23506:SF26">
    <property type="entry name" value="MFS-TYPE TRANSPORTER SLC18B1"/>
    <property type="match status" value="1"/>
</dbReference>
<dbReference type="EMBL" id="CAMPGE010008284">
    <property type="protein sequence ID" value="CAI2367189.1"/>
    <property type="molecule type" value="Genomic_DNA"/>
</dbReference>
<keyword evidence="9" id="KW-1185">Reference proteome</keyword>
<name>A0AAD1UKX4_EUPCR</name>
<dbReference type="InterPro" id="IPR011701">
    <property type="entry name" value="MFS"/>
</dbReference>
<feature type="transmembrane region" description="Helical" evidence="6">
    <location>
        <begin position="298"/>
        <end position="319"/>
    </location>
</feature>
<feature type="domain" description="Major facilitator superfamily (MFS) profile" evidence="7">
    <location>
        <begin position="51"/>
        <end position="457"/>
    </location>
</feature>
<feature type="transmembrane region" description="Helical" evidence="6">
    <location>
        <begin position="85"/>
        <end position="105"/>
    </location>
</feature>
<feature type="transmembrane region" description="Helical" evidence="6">
    <location>
        <begin position="210"/>
        <end position="231"/>
    </location>
</feature>
<feature type="transmembrane region" description="Helical" evidence="6">
    <location>
        <begin position="261"/>
        <end position="278"/>
    </location>
</feature>
<evidence type="ECO:0000313" key="9">
    <source>
        <dbReference type="Proteomes" id="UP001295684"/>
    </source>
</evidence>
<evidence type="ECO:0000259" key="7">
    <source>
        <dbReference type="PROSITE" id="PS50850"/>
    </source>
</evidence>
<dbReference type="Gene3D" id="1.20.1250.20">
    <property type="entry name" value="MFS general substrate transporter like domains"/>
    <property type="match status" value="1"/>
</dbReference>
<keyword evidence="2" id="KW-0813">Transport</keyword>
<feature type="transmembrane region" description="Helical" evidence="6">
    <location>
        <begin position="394"/>
        <end position="413"/>
    </location>
</feature>
<evidence type="ECO:0000256" key="2">
    <source>
        <dbReference type="ARBA" id="ARBA00022448"/>
    </source>
</evidence>
<keyword evidence="5 6" id="KW-0472">Membrane</keyword>
<dbReference type="AlphaFoldDB" id="A0AAD1UKX4"/>
<proteinExistence type="predicted"/>
<evidence type="ECO:0000256" key="4">
    <source>
        <dbReference type="ARBA" id="ARBA00022989"/>
    </source>
</evidence>
<dbReference type="SUPFAM" id="SSF103473">
    <property type="entry name" value="MFS general substrate transporter"/>
    <property type="match status" value="1"/>
</dbReference>
<evidence type="ECO:0000313" key="8">
    <source>
        <dbReference type="EMBL" id="CAI2367189.1"/>
    </source>
</evidence>
<dbReference type="Pfam" id="PF07690">
    <property type="entry name" value="MFS_1"/>
    <property type="match status" value="1"/>
</dbReference>
<comment type="subcellular location">
    <subcellularLocation>
        <location evidence="1">Membrane</location>
        <topology evidence="1">Multi-pass membrane protein</topology>
    </subcellularLocation>
</comment>
<evidence type="ECO:0000256" key="1">
    <source>
        <dbReference type="ARBA" id="ARBA00004141"/>
    </source>
</evidence>
<dbReference type="GO" id="GO:0016020">
    <property type="term" value="C:membrane"/>
    <property type="evidence" value="ECO:0007669"/>
    <property type="project" value="UniProtKB-SubCell"/>
</dbReference>
<feature type="transmembrane region" description="Helical" evidence="6">
    <location>
        <begin position="355"/>
        <end position="374"/>
    </location>
</feature>
<feature type="transmembrane region" description="Helical" evidence="6">
    <location>
        <begin position="49"/>
        <end position="73"/>
    </location>
</feature>
<feature type="transmembrane region" description="Helical" evidence="6">
    <location>
        <begin position="326"/>
        <end position="349"/>
    </location>
</feature>
<dbReference type="Proteomes" id="UP001295684">
    <property type="component" value="Unassembled WGS sequence"/>
</dbReference>
<feature type="transmembrane region" description="Helical" evidence="6">
    <location>
        <begin position="143"/>
        <end position="173"/>
    </location>
</feature>
<comment type="caution">
    <text evidence="8">The sequence shown here is derived from an EMBL/GenBank/DDBJ whole genome shotgun (WGS) entry which is preliminary data.</text>
</comment>
<sequence>METIGKSRNREDLELIEKDLRESLITRGDQDQGNESLTTLKSSEEETSIILMIYICTTNMLLNCSYGICAPLLPIDAEKHNIDQIYLGFMFCVYSVSMAIFCPIVGKYLYTLGRRNMCKWGMIVVAVPFLGFFMNNYTISSTIYIYLFIVMRIIQGVGTSMVQTSSYSILTLIYPSKINFVVACIETSAGLGLSLGPVLGTVLYEIGGSAAPFLTFFAISIVIGLIIKYLIPEFVDNIQEDKVKDEVIKPKYSELLSNKRIIFACLCIFIAVFQFAFIDPILAEYMKHAFNIEPQKSGYFFLALGLGYMISCIVSPMYLDYFSNMRVAMLSCFLLGVLTMFYSSSYILWFLTPNMLVLAMALLLAGIANSHLAITPMEEMIDVAQDFTGSDSEVLNDMCSGLFNMFFALGEIFGPMIGNVVFSLWGFPMICDILGVACMAFAVLYFLTCDFSLHNKY</sequence>
<keyword evidence="3 6" id="KW-0812">Transmembrane</keyword>
<dbReference type="InterPro" id="IPR050930">
    <property type="entry name" value="MFS_Vesicular_Transporter"/>
</dbReference>
<dbReference type="PANTHER" id="PTHR23506">
    <property type="entry name" value="GH10249P"/>
    <property type="match status" value="1"/>
</dbReference>
<organism evidence="8 9">
    <name type="scientific">Euplotes crassus</name>
    <dbReference type="NCBI Taxonomy" id="5936"/>
    <lineage>
        <taxon>Eukaryota</taxon>
        <taxon>Sar</taxon>
        <taxon>Alveolata</taxon>
        <taxon>Ciliophora</taxon>
        <taxon>Intramacronucleata</taxon>
        <taxon>Spirotrichea</taxon>
        <taxon>Hypotrichia</taxon>
        <taxon>Euplotida</taxon>
        <taxon>Euplotidae</taxon>
        <taxon>Moneuplotes</taxon>
    </lineage>
</organism>
<feature type="transmembrane region" description="Helical" evidence="6">
    <location>
        <begin position="180"/>
        <end position="204"/>
    </location>
</feature>
<accession>A0AAD1UKX4</accession>